<dbReference type="Pfam" id="PF04954">
    <property type="entry name" value="SIP"/>
    <property type="match status" value="1"/>
</dbReference>
<dbReference type="Pfam" id="PF08021">
    <property type="entry name" value="FAD_binding_9"/>
    <property type="match status" value="1"/>
</dbReference>
<proteinExistence type="predicted"/>
<comment type="caution">
    <text evidence="2">The sequence shown here is derived from an EMBL/GenBank/DDBJ whole genome shotgun (WGS) entry which is preliminary data.</text>
</comment>
<dbReference type="EMBL" id="JAVALS010000003">
    <property type="protein sequence ID" value="MDP5226774.1"/>
    <property type="molecule type" value="Genomic_DNA"/>
</dbReference>
<protein>
    <submittedName>
        <fullName evidence="2">Siderophore-interacting protein</fullName>
    </submittedName>
</protein>
<evidence type="ECO:0000313" key="2">
    <source>
        <dbReference type="EMBL" id="MDP5226774.1"/>
    </source>
</evidence>
<dbReference type="Proteomes" id="UP001232725">
    <property type="component" value="Unassembled WGS sequence"/>
</dbReference>
<dbReference type="InterPro" id="IPR013113">
    <property type="entry name" value="SIP_FAD-bd"/>
</dbReference>
<dbReference type="PANTHER" id="PTHR30157">
    <property type="entry name" value="FERRIC REDUCTASE, NADPH-DEPENDENT"/>
    <property type="match status" value="1"/>
</dbReference>
<evidence type="ECO:0000259" key="1">
    <source>
        <dbReference type="PROSITE" id="PS51384"/>
    </source>
</evidence>
<dbReference type="Gene3D" id="3.40.50.80">
    <property type="entry name" value="Nucleotide-binding domain of ferredoxin-NADP reductase (FNR) module"/>
    <property type="match status" value="1"/>
</dbReference>
<reference evidence="2 3" key="1">
    <citation type="submission" date="2023-08" db="EMBL/GenBank/DDBJ databases">
        <title>Arthrobacter horti sp. nov., isolated from forest soil.</title>
        <authorList>
            <person name="Park M."/>
        </authorList>
    </citation>
    <scope>NUCLEOTIDE SEQUENCE [LARGE SCALE GENOMIC DNA]</scope>
    <source>
        <strain evidence="2 3">YJM1</strain>
    </source>
</reference>
<dbReference type="CDD" id="cd06193">
    <property type="entry name" value="siderophore_interacting"/>
    <property type="match status" value="1"/>
</dbReference>
<sequence>MSGTQSAAGIAAVEPMAIAFPVRVTAVREVGVDYRRITFGGYSLRQFGVHGELLDTRIKLIIPPRVDGGWGEPVVIDAVDDGWYRQWLALPEDVRGSMRTYSVRAARLDAAYPEIDVDFVLHGVRDDGAGRDGGGYGASVHGAAGPAAAWAAEAQVGDRMTVIGPNNRAAHCITAQTYGGIEWRPGLAQRILLAGDETAVPAICAILESLPAYLSGQAFLEVPEAGDFQDVRTDADVEITWLARGASRGRARPHGEVLQEAVRRAVPLPGHSLFGGPDAARAGAGAEPAEVDVDTQILWDTPQLLDPAEVKATRVPGAPSGALPFYAWVAGEAGVVKEIRRYLVRDVGLDRKQVAFMGYWRHGKVLD</sequence>
<dbReference type="InterPro" id="IPR039374">
    <property type="entry name" value="SIP_fam"/>
</dbReference>
<gene>
    <name evidence="2" type="ORF">Q9R02_06385</name>
</gene>
<dbReference type="PANTHER" id="PTHR30157:SF0">
    <property type="entry name" value="NADPH-DEPENDENT FERRIC-CHELATE REDUCTASE"/>
    <property type="match status" value="1"/>
</dbReference>
<organism evidence="2 3">
    <name type="scientific">Arthrobacter horti</name>
    <dbReference type="NCBI Taxonomy" id="3068273"/>
    <lineage>
        <taxon>Bacteria</taxon>
        <taxon>Bacillati</taxon>
        <taxon>Actinomycetota</taxon>
        <taxon>Actinomycetes</taxon>
        <taxon>Micrococcales</taxon>
        <taxon>Micrococcaceae</taxon>
        <taxon>Arthrobacter</taxon>
    </lineage>
</organism>
<dbReference type="InterPro" id="IPR039261">
    <property type="entry name" value="FNR_nucleotide-bd"/>
</dbReference>
<dbReference type="InterPro" id="IPR017927">
    <property type="entry name" value="FAD-bd_FR_type"/>
</dbReference>
<dbReference type="PROSITE" id="PS51384">
    <property type="entry name" value="FAD_FR"/>
    <property type="match status" value="1"/>
</dbReference>
<accession>A0ABT9INN1</accession>
<name>A0ABT9INN1_9MICC</name>
<evidence type="ECO:0000313" key="3">
    <source>
        <dbReference type="Proteomes" id="UP001232725"/>
    </source>
</evidence>
<dbReference type="RefSeq" id="WP_305995831.1">
    <property type="nucleotide sequence ID" value="NZ_JAVALS010000003.1"/>
</dbReference>
<keyword evidence="3" id="KW-1185">Reference proteome</keyword>
<dbReference type="Gene3D" id="2.40.30.10">
    <property type="entry name" value="Translation factors"/>
    <property type="match status" value="1"/>
</dbReference>
<dbReference type="InterPro" id="IPR007037">
    <property type="entry name" value="SIP_rossman_dom"/>
</dbReference>
<feature type="domain" description="FAD-binding FR-type" evidence="1">
    <location>
        <begin position="17"/>
        <end position="172"/>
    </location>
</feature>